<dbReference type="STRING" id="1114924.SAMN05216258_13010"/>
<dbReference type="PANTHER" id="PTHR33678:SF1">
    <property type="entry name" value="BLL1576 PROTEIN"/>
    <property type="match status" value="1"/>
</dbReference>
<protein>
    <submittedName>
        <fullName evidence="2">Transposase IS66 family protein</fullName>
    </submittedName>
</protein>
<evidence type="ECO:0000259" key="1">
    <source>
        <dbReference type="Pfam" id="PF03050"/>
    </source>
</evidence>
<dbReference type="InterPro" id="IPR052344">
    <property type="entry name" value="Transposase-related"/>
</dbReference>
<evidence type="ECO:0000313" key="2">
    <source>
        <dbReference type="EMBL" id="SFJ29948.1"/>
    </source>
</evidence>
<keyword evidence="3" id="KW-1185">Reference proteome</keyword>
<accession>A0A1I3Q7T6</accession>
<feature type="domain" description="Transposase IS66 central" evidence="1">
    <location>
        <begin position="1"/>
        <end position="91"/>
    </location>
</feature>
<dbReference type="EMBL" id="FOQH01000030">
    <property type="protein sequence ID" value="SFJ29948.1"/>
    <property type="molecule type" value="Genomic_DNA"/>
</dbReference>
<name>A0A1I3Q7T6_9RHOB</name>
<sequence>MAGWVGKAAFHLGPIVKRMVDELKRGDRLFMDQTPAPVLAPGRGKTKTGYLWALAWDDRRWGGAAPPAVVYGYAPGRGVEHAERLLRGFSVSASNPNTERCS</sequence>
<proteinExistence type="predicted"/>
<dbReference type="AlphaFoldDB" id="A0A1I3Q7T6"/>
<dbReference type="PANTHER" id="PTHR33678">
    <property type="entry name" value="BLL1576 PROTEIN"/>
    <property type="match status" value="1"/>
</dbReference>
<dbReference type="InterPro" id="IPR004291">
    <property type="entry name" value="Transposase_IS66_central"/>
</dbReference>
<organism evidence="2 3">
    <name type="scientific">Albimonas pacifica</name>
    <dbReference type="NCBI Taxonomy" id="1114924"/>
    <lineage>
        <taxon>Bacteria</taxon>
        <taxon>Pseudomonadati</taxon>
        <taxon>Pseudomonadota</taxon>
        <taxon>Alphaproteobacteria</taxon>
        <taxon>Rhodobacterales</taxon>
        <taxon>Paracoccaceae</taxon>
        <taxon>Albimonas</taxon>
    </lineage>
</organism>
<gene>
    <name evidence="2" type="ORF">SAMN05216258_13010</name>
</gene>
<evidence type="ECO:0000313" key="3">
    <source>
        <dbReference type="Proteomes" id="UP000199377"/>
    </source>
</evidence>
<reference evidence="2 3" key="1">
    <citation type="submission" date="2016-10" db="EMBL/GenBank/DDBJ databases">
        <authorList>
            <person name="de Groot N.N."/>
        </authorList>
    </citation>
    <scope>NUCLEOTIDE SEQUENCE [LARGE SCALE GENOMIC DNA]</scope>
    <source>
        <strain evidence="2 3">CGMCC 1.11030</strain>
    </source>
</reference>
<dbReference type="Proteomes" id="UP000199377">
    <property type="component" value="Unassembled WGS sequence"/>
</dbReference>
<dbReference type="Pfam" id="PF03050">
    <property type="entry name" value="DDE_Tnp_IS66"/>
    <property type="match status" value="1"/>
</dbReference>